<keyword evidence="3" id="KW-0862">Zinc</keyword>
<organism evidence="5 6">
    <name type="scientific">Terfezia boudieri ATCC MYA-4762</name>
    <dbReference type="NCBI Taxonomy" id="1051890"/>
    <lineage>
        <taxon>Eukaryota</taxon>
        <taxon>Fungi</taxon>
        <taxon>Dikarya</taxon>
        <taxon>Ascomycota</taxon>
        <taxon>Pezizomycotina</taxon>
        <taxon>Pezizomycetes</taxon>
        <taxon>Pezizales</taxon>
        <taxon>Pezizaceae</taxon>
        <taxon>Terfezia</taxon>
    </lineage>
</organism>
<sequence>YYGSCHCGQVKYKVDLPADPTTWELSRCNCTICHKKGYLSIQPKDVNTFTLVSPASLEEVGNYKYGSLSINHRFCKNCGTSVFGRGWVEEAGGDMLMVNACTLDNVDMSKTKVKKYWDGRAEKW</sequence>
<dbReference type="Proteomes" id="UP000267821">
    <property type="component" value="Unassembled WGS sequence"/>
</dbReference>
<feature type="domain" description="CENP-V/GFA" evidence="4">
    <location>
        <begin position="1"/>
        <end position="118"/>
    </location>
</feature>
<accession>A0A3N4MAS8</accession>
<evidence type="ECO:0000313" key="6">
    <source>
        <dbReference type="Proteomes" id="UP000267821"/>
    </source>
</evidence>
<evidence type="ECO:0000259" key="4">
    <source>
        <dbReference type="PROSITE" id="PS51891"/>
    </source>
</evidence>
<reference evidence="5 6" key="1">
    <citation type="journal article" date="2018" name="Nat. Ecol. Evol.">
        <title>Pezizomycetes genomes reveal the molecular basis of ectomycorrhizal truffle lifestyle.</title>
        <authorList>
            <person name="Murat C."/>
            <person name="Payen T."/>
            <person name="Noel B."/>
            <person name="Kuo A."/>
            <person name="Morin E."/>
            <person name="Chen J."/>
            <person name="Kohler A."/>
            <person name="Krizsan K."/>
            <person name="Balestrini R."/>
            <person name="Da Silva C."/>
            <person name="Montanini B."/>
            <person name="Hainaut M."/>
            <person name="Levati E."/>
            <person name="Barry K.W."/>
            <person name="Belfiori B."/>
            <person name="Cichocki N."/>
            <person name="Clum A."/>
            <person name="Dockter R.B."/>
            <person name="Fauchery L."/>
            <person name="Guy J."/>
            <person name="Iotti M."/>
            <person name="Le Tacon F."/>
            <person name="Lindquist E.A."/>
            <person name="Lipzen A."/>
            <person name="Malagnac F."/>
            <person name="Mello A."/>
            <person name="Molinier V."/>
            <person name="Miyauchi S."/>
            <person name="Poulain J."/>
            <person name="Riccioni C."/>
            <person name="Rubini A."/>
            <person name="Sitrit Y."/>
            <person name="Splivallo R."/>
            <person name="Traeger S."/>
            <person name="Wang M."/>
            <person name="Zifcakova L."/>
            <person name="Wipf D."/>
            <person name="Zambonelli A."/>
            <person name="Paolocci F."/>
            <person name="Nowrousian M."/>
            <person name="Ottonello S."/>
            <person name="Baldrian P."/>
            <person name="Spatafora J.W."/>
            <person name="Henrissat B."/>
            <person name="Nagy L.G."/>
            <person name="Aury J.M."/>
            <person name="Wincker P."/>
            <person name="Grigoriev I.V."/>
            <person name="Bonfante P."/>
            <person name="Martin F.M."/>
        </authorList>
    </citation>
    <scope>NUCLEOTIDE SEQUENCE [LARGE SCALE GENOMIC DNA]</scope>
    <source>
        <strain evidence="5 6">ATCC MYA-4762</strain>
    </source>
</reference>
<evidence type="ECO:0000256" key="2">
    <source>
        <dbReference type="ARBA" id="ARBA00022723"/>
    </source>
</evidence>
<dbReference type="EMBL" id="ML121527">
    <property type="protein sequence ID" value="RPB29301.1"/>
    <property type="molecule type" value="Genomic_DNA"/>
</dbReference>
<feature type="non-terminal residue" evidence="5">
    <location>
        <position position="1"/>
    </location>
</feature>
<dbReference type="AlphaFoldDB" id="A0A3N4MAS8"/>
<dbReference type="SUPFAM" id="SSF51316">
    <property type="entry name" value="Mss4-like"/>
    <property type="match status" value="1"/>
</dbReference>
<dbReference type="Gene3D" id="2.170.150.70">
    <property type="match status" value="1"/>
</dbReference>
<evidence type="ECO:0000256" key="3">
    <source>
        <dbReference type="ARBA" id="ARBA00022833"/>
    </source>
</evidence>
<evidence type="ECO:0000256" key="1">
    <source>
        <dbReference type="ARBA" id="ARBA00005495"/>
    </source>
</evidence>
<keyword evidence="6" id="KW-1185">Reference proteome</keyword>
<dbReference type="InterPro" id="IPR011057">
    <property type="entry name" value="Mss4-like_sf"/>
</dbReference>
<proteinExistence type="inferred from homology"/>
<dbReference type="Pfam" id="PF04828">
    <property type="entry name" value="GFA"/>
    <property type="match status" value="1"/>
</dbReference>
<gene>
    <name evidence="5" type="ORF">L211DRAFT_746714</name>
</gene>
<evidence type="ECO:0000313" key="5">
    <source>
        <dbReference type="EMBL" id="RPB29301.1"/>
    </source>
</evidence>
<comment type="similarity">
    <text evidence="1">Belongs to the Gfa family.</text>
</comment>
<dbReference type="STRING" id="1051890.A0A3N4MAS8"/>
<name>A0A3N4MAS8_9PEZI</name>
<dbReference type="InterPro" id="IPR006913">
    <property type="entry name" value="CENP-V/GFA"/>
</dbReference>
<protein>
    <recommendedName>
        <fullName evidence="4">CENP-V/GFA domain-containing protein</fullName>
    </recommendedName>
</protein>
<dbReference type="InParanoid" id="A0A3N4MAS8"/>
<dbReference type="GO" id="GO:0046872">
    <property type="term" value="F:metal ion binding"/>
    <property type="evidence" value="ECO:0007669"/>
    <property type="project" value="UniProtKB-KW"/>
</dbReference>
<dbReference type="GO" id="GO:0016846">
    <property type="term" value="F:carbon-sulfur lyase activity"/>
    <property type="evidence" value="ECO:0007669"/>
    <property type="project" value="InterPro"/>
</dbReference>
<dbReference type="OrthoDB" id="2993351at2759"/>
<dbReference type="PANTHER" id="PTHR28620">
    <property type="entry name" value="CENTROMERE PROTEIN V"/>
    <property type="match status" value="1"/>
</dbReference>
<feature type="non-terminal residue" evidence="5">
    <location>
        <position position="124"/>
    </location>
</feature>
<dbReference type="InterPro" id="IPR052355">
    <property type="entry name" value="CENP-V-like"/>
</dbReference>
<dbReference type="PROSITE" id="PS51891">
    <property type="entry name" value="CENP_V_GFA"/>
    <property type="match status" value="1"/>
</dbReference>
<dbReference type="PANTHER" id="PTHR28620:SF1">
    <property type="entry name" value="CENP-V_GFA DOMAIN-CONTAINING PROTEIN"/>
    <property type="match status" value="1"/>
</dbReference>
<keyword evidence="2" id="KW-0479">Metal-binding</keyword>